<dbReference type="GO" id="GO:0005385">
    <property type="term" value="F:zinc ion transmembrane transporter activity"/>
    <property type="evidence" value="ECO:0007669"/>
    <property type="project" value="TreeGrafter"/>
</dbReference>
<dbReference type="InterPro" id="IPR027470">
    <property type="entry name" value="Cation_efflux_CTD"/>
</dbReference>
<evidence type="ECO:0000256" key="4">
    <source>
        <dbReference type="ARBA" id="ARBA00022692"/>
    </source>
</evidence>
<evidence type="ECO:0000313" key="14">
    <source>
        <dbReference type="Proteomes" id="UP000001818"/>
    </source>
</evidence>
<keyword evidence="6 10" id="KW-1133">Transmembrane helix</keyword>
<dbReference type="Pfam" id="PF16916">
    <property type="entry name" value="ZT_dimer"/>
    <property type="match status" value="1"/>
</dbReference>
<keyword evidence="3" id="KW-0813">Transport</keyword>
<dbReference type="InterPro" id="IPR058533">
    <property type="entry name" value="Cation_efflux_TM"/>
</dbReference>
<dbReference type="SUPFAM" id="SSF161111">
    <property type="entry name" value="Cation efflux protein transmembrane domain-like"/>
    <property type="match status" value="1"/>
</dbReference>
<dbReference type="AlphaFoldDB" id="Q13DW9"/>
<dbReference type="PANTHER" id="PTHR11562">
    <property type="entry name" value="CATION EFFLUX PROTEIN/ ZINC TRANSPORTER"/>
    <property type="match status" value="1"/>
</dbReference>
<evidence type="ECO:0000256" key="5">
    <source>
        <dbReference type="ARBA" id="ARBA00022906"/>
    </source>
</evidence>
<evidence type="ECO:0000256" key="7">
    <source>
        <dbReference type="ARBA" id="ARBA00023065"/>
    </source>
</evidence>
<dbReference type="NCBIfam" id="TIGR01297">
    <property type="entry name" value="CDF"/>
    <property type="match status" value="1"/>
</dbReference>
<dbReference type="GO" id="GO:0005886">
    <property type="term" value="C:plasma membrane"/>
    <property type="evidence" value="ECO:0007669"/>
    <property type="project" value="TreeGrafter"/>
</dbReference>
<feature type="region of interest" description="Disordered" evidence="9">
    <location>
        <begin position="55"/>
        <end position="79"/>
    </location>
</feature>
<feature type="domain" description="Cation efflux protein transmembrane" evidence="11">
    <location>
        <begin position="92"/>
        <end position="276"/>
    </location>
</feature>
<evidence type="ECO:0000256" key="3">
    <source>
        <dbReference type="ARBA" id="ARBA00022448"/>
    </source>
</evidence>
<evidence type="ECO:0000256" key="6">
    <source>
        <dbReference type="ARBA" id="ARBA00022989"/>
    </source>
</evidence>
<dbReference type="EMBL" id="CP000283">
    <property type="protein sequence ID" value="ABE37720.1"/>
    <property type="molecule type" value="Genomic_DNA"/>
</dbReference>
<dbReference type="Proteomes" id="UP000001818">
    <property type="component" value="Chromosome"/>
</dbReference>
<evidence type="ECO:0000313" key="13">
    <source>
        <dbReference type="EMBL" id="ABE37720.1"/>
    </source>
</evidence>
<comment type="subcellular location">
    <subcellularLocation>
        <location evidence="1">Membrane</location>
        <topology evidence="1">Multi-pass membrane protein</topology>
    </subcellularLocation>
</comment>
<keyword evidence="7" id="KW-0406">Ion transport</keyword>
<dbReference type="eggNOG" id="COG1230">
    <property type="taxonomic scope" value="Bacteria"/>
</dbReference>
<dbReference type="PANTHER" id="PTHR11562:SF17">
    <property type="entry name" value="RE54080P-RELATED"/>
    <property type="match status" value="1"/>
</dbReference>
<keyword evidence="5" id="KW-0862">Zinc</keyword>
<dbReference type="KEGG" id="rpd:RPD_0482"/>
<dbReference type="InterPro" id="IPR036837">
    <property type="entry name" value="Cation_efflux_CTD_sf"/>
</dbReference>
<feature type="transmembrane region" description="Helical" evidence="10">
    <location>
        <begin position="223"/>
        <end position="249"/>
    </location>
</feature>
<feature type="transmembrane region" description="Helical" evidence="10">
    <location>
        <begin position="156"/>
        <end position="178"/>
    </location>
</feature>
<evidence type="ECO:0000259" key="11">
    <source>
        <dbReference type="Pfam" id="PF01545"/>
    </source>
</evidence>
<evidence type="ECO:0000256" key="9">
    <source>
        <dbReference type="SAM" id="MobiDB-lite"/>
    </source>
</evidence>
<feature type="domain" description="Cation efflux protein cytoplasmic" evidence="12">
    <location>
        <begin position="285"/>
        <end position="358"/>
    </location>
</feature>
<evidence type="ECO:0000256" key="1">
    <source>
        <dbReference type="ARBA" id="ARBA00004141"/>
    </source>
</evidence>
<proteinExistence type="inferred from homology"/>
<dbReference type="Pfam" id="PF01545">
    <property type="entry name" value="Cation_efflux"/>
    <property type="match status" value="1"/>
</dbReference>
<evidence type="ECO:0000256" key="8">
    <source>
        <dbReference type="ARBA" id="ARBA00023136"/>
    </source>
</evidence>
<evidence type="ECO:0000256" key="10">
    <source>
        <dbReference type="SAM" id="Phobius"/>
    </source>
</evidence>
<feature type="transmembrane region" description="Helical" evidence="10">
    <location>
        <begin position="255"/>
        <end position="272"/>
    </location>
</feature>
<comment type="similarity">
    <text evidence="2">Belongs to the cation diffusion facilitator (CDF) transporter (TC 2.A.4) family. SLC30A subfamily.</text>
</comment>
<dbReference type="Gene3D" id="1.20.1510.10">
    <property type="entry name" value="Cation efflux protein transmembrane domain"/>
    <property type="match status" value="1"/>
</dbReference>
<keyword evidence="5" id="KW-0864">Zinc transport</keyword>
<organism evidence="13 14">
    <name type="scientific">Rhodopseudomonas palustris (strain BisB5)</name>
    <dbReference type="NCBI Taxonomy" id="316057"/>
    <lineage>
        <taxon>Bacteria</taxon>
        <taxon>Pseudomonadati</taxon>
        <taxon>Pseudomonadota</taxon>
        <taxon>Alphaproteobacteria</taxon>
        <taxon>Hyphomicrobiales</taxon>
        <taxon>Nitrobacteraceae</taxon>
        <taxon>Rhodopseudomonas</taxon>
    </lineage>
</organism>
<dbReference type="STRING" id="316057.RPD_0482"/>
<dbReference type="InterPro" id="IPR027469">
    <property type="entry name" value="Cation_efflux_TMD_sf"/>
</dbReference>
<keyword evidence="8 10" id="KW-0472">Membrane</keyword>
<accession>Q13DW9</accession>
<feature type="transmembrane region" description="Helical" evidence="10">
    <location>
        <begin position="190"/>
        <end position="211"/>
    </location>
</feature>
<dbReference type="HOGENOM" id="CLU_013430_0_0_5"/>
<dbReference type="InterPro" id="IPR002524">
    <property type="entry name" value="Cation_efflux"/>
</dbReference>
<dbReference type="SUPFAM" id="SSF160240">
    <property type="entry name" value="Cation efflux protein cytoplasmic domain-like"/>
    <property type="match status" value="1"/>
</dbReference>
<keyword evidence="4 10" id="KW-0812">Transmembrane</keyword>
<sequence length="372" mass="39303">MSLSKGIELLQARTKRAPRHSPGPLLRAILSTTAFAPHRNEVVAPHPSPMTQIHDHDHHASASEQGHNHGHAHGPGGHVHAPKDFGRAFALGIGLNIAFVITEAAFGWLGNSMALLADAGHNLSDVLGLAVAWIAAELSKRPPSQRYTYGLRGSSILAALFNAVFLLIAVGAIGWEAIARLFAPEPVGSVTMMVVAGIGILINGATAWLFFSGRDNDLNIRGAYLHMVADAGVSAAVVVAGVVILFTGWNWIDPAVSLAVAFVIIWGTWGLLRDSTAMSLDAVPPGIDPVAVRAFLESRPGVAQVHDLHIWSMSTTEVALTSHLVMPGGSPGDAFLIEIAHELQHDFGIAHTTVQIETDPNTVCALAPDHVV</sequence>
<reference evidence="13 14" key="1">
    <citation type="submission" date="2006-03" db="EMBL/GenBank/DDBJ databases">
        <title>Complete sequence of Rhodopseudomonas palustris BisB5.</title>
        <authorList>
            <consortium name="US DOE Joint Genome Institute"/>
            <person name="Copeland A."/>
            <person name="Lucas S."/>
            <person name="Lapidus A."/>
            <person name="Barry K."/>
            <person name="Detter J.C."/>
            <person name="Glavina del Rio T."/>
            <person name="Hammon N."/>
            <person name="Israni S."/>
            <person name="Dalin E."/>
            <person name="Tice H."/>
            <person name="Pitluck S."/>
            <person name="Chain P."/>
            <person name="Malfatti S."/>
            <person name="Shin M."/>
            <person name="Vergez L."/>
            <person name="Schmutz J."/>
            <person name="Larimer F."/>
            <person name="Land M."/>
            <person name="Hauser L."/>
            <person name="Pelletier D.A."/>
            <person name="Kyrpides N."/>
            <person name="Lykidis A."/>
            <person name="Oda Y."/>
            <person name="Harwood C.S."/>
            <person name="Richardson P."/>
        </authorList>
    </citation>
    <scope>NUCLEOTIDE SEQUENCE [LARGE SCALE GENOMIC DNA]</scope>
    <source>
        <strain evidence="13 14">BisB5</strain>
    </source>
</reference>
<evidence type="ECO:0000256" key="2">
    <source>
        <dbReference type="ARBA" id="ARBA00008873"/>
    </source>
</evidence>
<protein>
    <submittedName>
        <fullName evidence="13">Cation diffusion facilitator family transporter</fullName>
    </submittedName>
</protein>
<name>Q13DW9_RHOPS</name>
<evidence type="ECO:0000259" key="12">
    <source>
        <dbReference type="Pfam" id="PF16916"/>
    </source>
</evidence>
<gene>
    <name evidence="13" type="ordered locus">RPD_0482</name>
</gene>
<feature type="transmembrane region" description="Helical" evidence="10">
    <location>
        <begin position="88"/>
        <end position="109"/>
    </location>
</feature>
<dbReference type="InterPro" id="IPR050681">
    <property type="entry name" value="CDF/SLC30A"/>
</dbReference>